<feature type="transmembrane region" description="Helical" evidence="8">
    <location>
        <begin position="50"/>
        <end position="73"/>
    </location>
</feature>
<dbReference type="OrthoDB" id="4142200at2759"/>
<dbReference type="Pfam" id="PF00083">
    <property type="entry name" value="Sugar_tr"/>
    <property type="match status" value="1"/>
</dbReference>
<feature type="transmembrane region" description="Helical" evidence="8">
    <location>
        <begin position="80"/>
        <end position="99"/>
    </location>
</feature>
<keyword evidence="11" id="KW-1185">Reference proteome</keyword>
<dbReference type="InterPro" id="IPR020846">
    <property type="entry name" value="MFS_dom"/>
</dbReference>
<dbReference type="PROSITE" id="PS50850">
    <property type="entry name" value="MFS"/>
    <property type="match status" value="1"/>
</dbReference>
<dbReference type="InterPro" id="IPR003663">
    <property type="entry name" value="Sugar/inositol_transpt"/>
</dbReference>
<dbReference type="GO" id="GO:0016020">
    <property type="term" value="C:membrane"/>
    <property type="evidence" value="ECO:0007669"/>
    <property type="project" value="UniProtKB-SubCell"/>
</dbReference>
<evidence type="ECO:0000256" key="5">
    <source>
        <dbReference type="ARBA" id="ARBA00022989"/>
    </source>
</evidence>
<evidence type="ECO:0000256" key="8">
    <source>
        <dbReference type="SAM" id="Phobius"/>
    </source>
</evidence>
<dbReference type="PRINTS" id="PR00171">
    <property type="entry name" value="SUGRTRNSPORT"/>
</dbReference>
<protein>
    <recommendedName>
        <fullName evidence="9">Major facilitator superfamily (MFS) profile domain-containing protein</fullName>
    </recommendedName>
</protein>
<evidence type="ECO:0000256" key="3">
    <source>
        <dbReference type="ARBA" id="ARBA00022448"/>
    </source>
</evidence>
<dbReference type="AlphaFoldDB" id="A0A5C3FWA4"/>
<dbReference type="InterPro" id="IPR036259">
    <property type="entry name" value="MFS_trans_sf"/>
</dbReference>
<dbReference type="PANTHER" id="PTHR48022:SF37">
    <property type="entry name" value="MAJOR FACILITATOR SUPERFAMILY (MFS) PROFILE DOMAIN-CONTAINING PROTEIN-RELATED"/>
    <property type="match status" value="1"/>
</dbReference>
<dbReference type="Gene3D" id="1.20.1250.20">
    <property type="entry name" value="MFS general substrate transporter like domains"/>
    <property type="match status" value="1"/>
</dbReference>
<dbReference type="EMBL" id="OOIQ01000015">
    <property type="protein sequence ID" value="SPO47847.1"/>
    <property type="molecule type" value="Genomic_DNA"/>
</dbReference>
<name>A0A5C3FWA4_PSEA2</name>
<comment type="caution">
    <text evidence="10">The sequence shown here is derived from an EMBL/GenBank/DDBJ whole genome shotgun (WGS) entry which is preliminary data.</text>
</comment>
<dbReference type="SUPFAM" id="SSF103473">
    <property type="entry name" value="MFS general substrate transporter"/>
    <property type="match status" value="1"/>
</dbReference>
<reference evidence="10" key="1">
    <citation type="submission" date="2018-03" db="EMBL/GenBank/DDBJ databases">
        <authorList>
            <person name="Guldener U."/>
        </authorList>
    </citation>
    <scope>NUCLEOTIDE SEQUENCE [LARGE SCALE GENOMIC DNA]</scope>
    <source>
        <strain evidence="10">ATCC34888</strain>
    </source>
</reference>
<dbReference type="Proteomes" id="UP000325008">
    <property type="component" value="Unassembled WGS sequence"/>
</dbReference>
<evidence type="ECO:0000256" key="6">
    <source>
        <dbReference type="ARBA" id="ARBA00023136"/>
    </source>
</evidence>
<sequence>MALPPKLYTWLCGCFAALGSILFGYDLGVIAGVIVAPDFLRVTKDPNPDYIGFIVSSMLLGAFVGCIPASLIADAFSRRFAIMVGSIVFIFGGVLQTAAANQGMMMAGRFFAGVGIGMFSDRSDNQLAGV</sequence>
<keyword evidence="4 8" id="KW-0812">Transmembrane</keyword>
<accession>A0A5C3FWA4</accession>
<feature type="transmembrane region" description="Helical" evidence="8">
    <location>
        <begin position="7"/>
        <end position="35"/>
    </location>
</feature>
<evidence type="ECO:0000313" key="11">
    <source>
        <dbReference type="Proteomes" id="UP000325008"/>
    </source>
</evidence>
<feature type="domain" description="Major facilitator superfamily (MFS) profile" evidence="9">
    <location>
        <begin position="12"/>
        <end position="130"/>
    </location>
</feature>
<dbReference type="GO" id="GO:0005351">
    <property type="term" value="F:carbohydrate:proton symporter activity"/>
    <property type="evidence" value="ECO:0007669"/>
    <property type="project" value="TreeGrafter"/>
</dbReference>
<evidence type="ECO:0000259" key="9">
    <source>
        <dbReference type="PROSITE" id="PS50850"/>
    </source>
</evidence>
<keyword evidence="6 8" id="KW-0472">Membrane</keyword>
<proteinExistence type="inferred from homology"/>
<evidence type="ECO:0000313" key="10">
    <source>
        <dbReference type="EMBL" id="SPO47847.1"/>
    </source>
</evidence>
<comment type="subcellular location">
    <subcellularLocation>
        <location evidence="1">Membrane</location>
        <topology evidence="1">Multi-pass membrane protein</topology>
    </subcellularLocation>
</comment>
<evidence type="ECO:0000256" key="4">
    <source>
        <dbReference type="ARBA" id="ARBA00022692"/>
    </source>
</evidence>
<evidence type="ECO:0000256" key="1">
    <source>
        <dbReference type="ARBA" id="ARBA00004141"/>
    </source>
</evidence>
<keyword evidence="3" id="KW-0813">Transport</keyword>
<keyword evidence="5 8" id="KW-1133">Transmembrane helix</keyword>
<organism evidence="10 11">
    <name type="scientific">Pseudozyma antarctica</name>
    <name type="common">Yeast</name>
    <name type="synonym">Candida antarctica</name>
    <dbReference type="NCBI Taxonomy" id="84753"/>
    <lineage>
        <taxon>Eukaryota</taxon>
        <taxon>Fungi</taxon>
        <taxon>Dikarya</taxon>
        <taxon>Basidiomycota</taxon>
        <taxon>Ustilaginomycotina</taxon>
        <taxon>Ustilaginomycetes</taxon>
        <taxon>Ustilaginales</taxon>
        <taxon>Ustilaginaceae</taxon>
        <taxon>Moesziomyces</taxon>
    </lineage>
</organism>
<dbReference type="InterPro" id="IPR050360">
    <property type="entry name" value="MFS_Sugar_Transporters"/>
</dbReference>
<gene>
    <name evidence="10" type="ORF">PSANT_05535</name>
</gene>
<comment type="similarity">
    <text evidence="2">Belongs to the major facilitator superfamily. Sugar transporter (TC 2.A.1.1) family.</text>
</comment>
<evidence type="ECO:0000256" key="7">
    <source>
        <dbReference type="ARBA" id="ARBA00049119"/>
    </source>
</evidence>
<evidence type="ECO:0000256" key="2">
    <source>
        <dbReference type="ARBA" id="ARBA00010992"/>
    </source>
</evidence>
<dbReference type="PANTHER" id="PTHR48022">
    <property type="entry name" value="PLASTIDIC GLUCOSE TRANSPORTER 4"/>
    <property type="match status" value="1"/>
</dbReference>
<comment type="catalytic activity">
    <reaction evidence="7">
        <text>myo-inositol(out) + H(+)(out) = myo-inositol(in) + H(+)(in)</text>
        <dbReference type="Rhea" id="RHEA:60364"/>
        <dbReference type="ChEBI" id="CHEBI:15378"/>
        <dbReference type="ChEBI" id="CHEBI:17268"/>
    </reaction>
</comment>
<dbReference type="InterPro" id="IPR005828">
    <property type="entry name" value="MFS_sugar_transport-like"/>
</dbReference>